<dbReference type="RefSeq" id="WP_345283085.1">
    <property type="nucleotide sequence ID" value="NZ_BAABAJ010000008.1"/>
</dbReference>
<evidence type="ECO:0000256" key="1">
    <source>
        <dbReference type="SAM" id="MobiDB-lite"/>
    </source>
</evidence>
<name>A0ABP7MDU7_9ACTN</name>
<evidence type="ECO:0000313" key="2">
    <source>
        <dbReference type="EMBL" id="GAA3920645.1"/>
    </source>
</evidence>
<dbReference type="Proteomes" id="UP001501000">
    <property type="component" value="Unassembled WGS sequence"/>
</dbReference>
<gene>
    <name evidence="2" type="ORF">GCM10022244_32240</name>
</gene>
<keyword evidence="3" id="KW-1185">Reference proteome</keyword>
<evidence type="ECO:0000313" key="3">
    <source>
        <dbReference type="Proteomes" id="UP001501000"/>
    </source>
</evidence>
<reference evidence="3" key="1">
    <citation type="journal article" date="2019" name="Int. J. Syst. Evol. Microbiol.">
        <title>The Global Catalogue of Microorganisms (GCM) 10K type strain sequencing project: providing services to taxonomists for standard genome sequencing and annotation.</title>
        <authorList>
            <consortium name="The Broad Institute Genomics Platform"/>
            <consortium name="The Broad Institute Genome Sequencing Center for Infectious Disease"/>
            <person name="Wu L."/>
            <person name="Ma J."/>
        </authorList>
    </citation>
    <scope>NUCLEOTIDE SEQUENCE [LARGE SCALE GENOMIC DNA]</scope>
    <source>
        <strain evidence="3">JCM 16956</strain>
    </source>
</reference>
<sequence>MNADTPRPRPLRHVTATGSALAVALVPLVVGALLARSVGGDPTVTVNALITSGGRRAHLCRAQLRSCGGRAVERAHRARRPRPARRRAGARSGANS</sequence>
<dbReference type="EMBL" id="BAABAJ010000008">
    <property type="protein sequence ID" value="GAA3920645.1"/>
    <property type="molecule type" value="Genomic_DNA"/>
</dbReference>
<organism evidence="2 3">
    <name type="scientific">Streptomyces gulbargensis</name>
    <dbReference type="NCBI Taxonomy" id="364901"/>
    <lineage>
        <taxon>Bacteria</taxon>
        <taxon>Bacillati</taxon>
        <taxon>Actinomycetota</taxon>
        <taxon>Actinomycetes</taxon>
        <taxon>Kitasatosporales</taxon>
        <taxon>Streptomycetaceae</taxon>
        <taxon>Streptomyces</taxon>
    </lineage>
</organism>
<proteinExistence type="predicted"/>
<protein>
    <submittedName>
        <fullName evidence="2">Uncharacterized protein</fullName>
    </submittedName>
</protein>
<accession>A0ABP7MDU7</accession>
<comment type="caution">
    <text evidence="2">The sequence shown here is derived from an EMBL/GenBank/DDBJ whole genome shotgun (WGS) entry which is preliminary data.</text>
</comment>
<feature type="region of interest" description="Disordered" evidence="1">
    <location>
        <begin position="70"/>
        <end position="96"/>
    </location>
</feature>
<feature type="compositionally biased region" description="Basic residues" evidence="1">
    <location>
        <begin position="76"/>
        <end position="89"/>
    </location>
</feature>